<evidence type="ECO:0000256" key="5">
    <source>
        <dbReference type="ARBA" id="ARBA00022723"/>
    </source>
</evidence>
<gene>
    <name evidence="15" type="ORF">HJC23_005865</name>
</gene>
<accession>A0ABD3R0V0</accession>
<dbReference type="FunFam" id="2.60.120.10:FF:000034">
    <property type="entry name" value="Homogentisate 1,2-dioxygenase"/>
    <property type="match status" value="1"/>
</dbReference>
<comment type="cofactor">
    <cofactor evidence="1 12">
        <name>Fe cation</name>
        <dbReference type="ChEBI" id="CHEBI:24875"/>
    </cofactor>
</comment>
<name>A0ABD3R0V0_9STRA</name>
<evidence type="ECO:0000256" key="1">
    <source>
        <dbReference type="ARBA" id="ARBA00001962"/>
    </source>
</evidence>
<keyword evidence="5 12" id="KW-0479">Metal-binding</keyword>
<dbReference type="CDD" id="cd07000">
    <property type="entry name" value="cupin_HGO_N"/>
    <property type="match status" value="1"/>
</dbReference>
<dbReference type="EC" id="1.13.11.5" evidence="4"/>
<dbReference type="InterPro" id="IPR005708">
    <property type="entry name" value="Homogentis_dOase"/>
</dbReference>
<evidence type="ECO:0000313" key="15">
    <source>
        <dbReference type="EMBL" id="KAL3805621.1"/>
    </source>
</evidence>
<feature type="domain" description="Homogentisate 1,2-dioxygenase N-terminal" evidence="14">
    <location>
        <begin position="14"/>
        <end position="78"/>
    </location>
</feature>
<protein>
    <recommendedName>
        <fullName evidence="4">homogentisate 1,2-dioxygenase</fullName>
        <ecNumber evidence="4">1.13.11.5</ecNumber>
    </recommendedName>
</protein>
<feature type="binding site" evidence="12">
    <location>
        <position position="402"/>
    </location>
    <ligand>
        <name>Fe cation</name>
        <dbReference type="ChEBI" id="CHEBI:24875"/>
    </ligand>
</feature>
<dbReference type="Pfam" id="PF20510">
    <property type="entry name" value="HgmA_N"/>
    <property type="match status" value="2"/>
</dbReference>
<dbReference type="GO" id="GO:0046872">
    <property type="term" value="F:metal ion binding"/>
    <property type="evidence" value="ECO:0007669"/>
    <property type="project" value="UniProtKB-KW"/>
</dbReference>
<feature type="active site" description="Proton acceptor" evidence="11">
    <location>
        <position position="357"/>
    </location>
</feature>
<evidence type="ECO:0000256" key="9">
    <source>
        <dbReference type="ARBA" id="ARBA00023004"/>
    </source>
</evidence>
<dbReference type="PANTHER" id="PTHR11056:SF0">
    <property type="entry name" value="HOMOGENTISATE 1,2-DIOXYGENASE"/>
    <property type="match status" value="1"/>
</dbReference>
<dbReference type="GO" id="GO:0006572">
    <property type="term" value="P:L-tyrosine catabolic process"/>
    <property type="evidence" value="ECO:0007669"/>
    <property type="project" value="UniProtKB-KW"/>
</dbReference>
<keyword evidence="10" id="KW-0585">Phenylalanine catabolism</keyword>
<evidence type="ECO:0000256" key="3">
    <source>
        <dbReference type="ARBA" id="ARBA00007757"/>
    </source>
</evidence>
<comment type="pathway">
    <text evidence="2">Amino-acid degradation; L-phenylalanine degradation; acetoacetate and fumarate from L-phenylalanine: step 4/6.</text>
</comment>
<organism evidence="15 16">
    <name type="scientific">Cyclotella cryptica</name>
    <dbReference type="NCBI Taxonomy" id="29204"/>
    <lineage>
        <taxon>Eukaryota</taxon>
        <taxon>Sar</taxon>
        <taxon>Stramenopiles</taxon>
        <taxon>Ochrophyta</taxon>
        <taxon>Bacillariophyta</taxon>
        <taxon>Coscinodiscophyceae</taxon>
        <taxon>Thalassiosirophycidae</taxon>
        <taxon>Stephanodiscales</taxon>
        <taxon>Stephanodiscaceae</taxon>
        <taxon>Cyclotella</taxon>
    </lineage>
</organism>
<evidence type="ECO:0000256" key="12">
    <source>
        <dbReference type="PIRSR" id="PIRSR605708-2"/>
    </source>
</evidence>
<dbReference type="GO" id="GO:0006559">
    <property type="term" value="P:L-phenylalanine catabolic process"/>
    <property type="evidence" value="ECO:0007669"/>
    <property type="project" value="UniProtKB-KW"/>
</dbReference>
<dbReference type="InterPro" id="IPR046452">
    <property type="entry name" value="HgmA_N"/>
</dbReference>
<evidence type="ECO:0000313" key="16">
    <source>
        <dbReference type="Proteomes" id="UP001516023"/>
    </source>
</evidence>
<comment type="similarity">
    <text evidence="3">Belongs to the homogentisate dioxygenase family.</text>
</comment>
<evidence type="ECO:0000256" key="2">
    <source>
        <dbReference type="ARBA" id="ARBA00004704"/>
    </source>
</evidence>
<dbReference type="Pfam" id="PF04209">
    <property type="entry name" value="HgmA_C"/>
    <property type="match status" value="1"/>
</dbReference>
<keyword evidence="6" id="KW-0828">Tyrosine catabolism</keyword>
<sequence length="512" mass="56411">MAETNETSPSQPLQYHAGFGNHFESSAYPHSLPPGRNNPRIVPRGLYAEQVSGTAFTAPRCENRRTWLYRILPSVSGTSTAGGFRRCEGSLSEDGGSTDKKTSTVAVEFSGHLEEALGDLPSTFGYVDWNNDMKLDPNPMRWGATPPPPKEGRGVNFIQGIRTMLGSGDPTTKSGIAVYVYAFDKDMAPGADVSNKNVHLYNSDGDFLIVPQQLGLAVQTELGKIEIVPGEICVIPRGIVFTVNMLKNSSMEHSFARGYILEIFRGHFFLPELGPIGSNGLANGRDFLHPTAHYEKSDSMGTTGMHSCVIVNKFGQELFARISPHSPYNVVAWHGNYSPYKYDLRKFCAINSVSYDHPDPSIYTVLTAKGGDEEGTALADFVIFPPRVMATDENTFRPPWFHRNVMTEYMGLIYGEYDAKRGSGGDEKGGFVPGGSSLHSIMTPHGPDTESYYANVRNPCKEPSKYNGGLAFMFESSAMCKVSKYALKCEQREILYADCWDGFRATFPDTHE</sequence>
<evidence type="ECO:0000256" key="7">
    <source>
        <dbReference type="ARBA" id="ARBA00022964"/>
    </source>
</evidence>
<dbReference type="InterPro" id="IPR046451">
    <property type="entry name" value="HgmA_C"/>
</dbReference>
<evidence type="ECO:0000256" key="4">
    <source>
        <dbReference type="ARBA" id="ARBA00013127"/>
    </source>
</evidence>
<keyword evidence="8" id="KW-0560">Oxidoreductase</keyword>
<dbReference type="AlphaFoldDB" id="A0ABD3R0V0"/>
<evidence type="ECO:0000256" key="11">
    <source>
        <dbReference type="PIRSR" id="PIRSR605708-1"/>
    </source>
</evidence>
<feature type="binding site" evidence="12">
    <location>
        <position position="408"/>
    </location>
    <ligand>
        <name>Fe cation</name>
        <dbReference type="ChEBI" id="CHEBI:24875"/>
    </ligand>
</feature>
<keyword evidence="16" id="KW-1185">Reference proteome</keyword>
<keyword evidence="9 12" id="KW-0408">Iron</keyword>
<feature type="binding site" evidence="12">
    <location>
        <position position="445"/>
    </location>
    <ligand>
        <name>homogentisate</name>
        <dbReference type="ChEBI" id="CHEBI:16169"/>
    </ligand>
</feature>
<dbReference type="EMBL" id="JABMIG020000002">
    <property type="protein sequence ID" value="KAL3805621.1"/>
    <property type="molecule type" value="Genomic_DNA"/>
</dbReference>
<dbReference type="Gene3D" id="2.60.120.10">
    <property type="entry name" value="Jelly Rolls"/>
    <property type="match status" value="1"/>
</dbReference>
<keyword evidence="7" id="KW-0223">Dioxygenase</keyword>
<dbReference type="InterPro" id="IPR014710">
    <property type="entry name" value="RmlC-like_jellyroll"/>
</dbReference>
<feature type="binding site" evidence="12">
    <location>
        <position position="417"/>
    </location>
    <ligand>
        <name>homogentisate</name>
        <dbReference type="ChEBI" id="CHEBI:16169"/>
    </ligand>
</feature>
<evidence type="ECO:0000259" key="14">
    <source>
        <dbReference type="Pfam" id="PF20510"/>
    </source>
</evidence>
<feature type="domain" description="Homogentisate 1,2-dioxygenase N-terminal" evidence="14">
    <location>
        <begin position="131"/>
        <end position="344"/>
    </location>
</feature>
<feature type="binding site" evidence="12">
    <location>
        <position position="445"/>
    </location>
    <ligand>
        <name>Fe cation</name>
        <dbReference type="ChEBI" id="CHEBI:24875"/>
    </ligand>
</feature>
<dbReference type="GO" id="GO:0004411">
    <property type="term" value="F:homogentisate 1,2-dioxygenase activity"/>
    <property type="evidence" value="ECO:0007669"/>
    <property type="project" value="UniProtKB-EC"/>
</dbReference>
<evidence type="ECO:0000256" key="10">
    <source>
        <dbReference type="ARBA" id="ARBA00023232"/>
    </source>
</evidence>
<dbReference type="SUPFAM" id="SSF51182">
    <property type="entry name" value="RmlC-like cupins"/>
    <property type="match status" value="2"/>
</dbReference>
<reference evidence="15 16" key="1">
    <citation type="journal article" date="2020" name="G3 (Bethesda)">
        <title>Improved Reference Genome for Cyclotella cryptica CCMP332, a Model for Cell Wall Morphogenesis, Salinity Adaptation, and Lipid Production in Diatoms (Bacillariophyta).</title>
        <authorList>
            <person name="Roberts W.R."/>
            <person name="Downey K.M."/>
            <person name="Ruck E.C."/>
            <person name="Traller J.C."/>
            <person name="Alverson A.J."/>
        </authorList>
    </citation>
    <scope>NUCLEOTIDE SEQUENCE [LARGE SCALE GENOMIC DNA]</scope>
    <source>
        <strain evidence="15 16">CCMP332</strain>
    </source>
</reference>
<feature type="domain" description="Homogentisate 1,2-dioxygenase C-terminal" evidence="13">
    <location>
        <begin position="345"/>
        <end position="507"/>
    </location>
</feature>
<evidence type="ECO:0000256" key="6">
    <source>
        <dbReference type="ARBA" id="ARBA00022878"/>
    </source>
</evidence>
<dbReference type="InterPro" id="IPR011051">
    <property type="entry name" value="RmlC_Cupin_sf"/>
</dbReference>
<evidence type="ECO:0000259" key="13">
    <source>
        <dbReference type="Pfam" id="PF04209"/>
    </source>
</evidence>
<evidence type="ECO:0000256" key="8">
    <source>
        <dbReference type="ARBA" id="ARBA00023002"/>
    </source>
</evidence>
<comment type="caution">
    <text evidence="15">The sequence shown here is derived from an EMBL/GenBank/DDBJ whole genome shotgun (WGS) entry which is preliminary data.</text>
</comment>
<dbReference type="PANTHER" id="PTHR11056">
    <property type="entry name" value="HOMOGENTISATE 1,2-DIOXYGENASE"/>
    <property type="match status" value="1"/>
</dbReference>
<dbReference type="Proteomes" id="UP001516023">
    <property type="component" value="Unassembled WGS sequence"/>
</dbReference>
<proteinExistence type="inferred from homology"/>